<comment type="similarity">
    <text evidence="4 12">Belongs to the galactose-1-phosphate uridylyltransferase type 1 family.</text>
</comment>
<feature type="active site" description="Tele-UMP-histidine intermediate" evidence="11">
    <location>
        <position position="170"/>
    </location>
</feature>
<keyword evidence="8" id="KW-0862">Zinc</keyword>
<dbReference type="GO" id="GO:0008108">
    <property type="term" value="F:UDP-glucose:hexose-1-phosphate uridylyltransferase activity"/>
    <property type="evidence" value="ECO:0007669"/>
    <property type="project" value="UniProtKB-EC"/>
</dbReference>
<evidence type="ECO:0000259" key="14">
    <source>
        <dbReference type="Pfam" id="PF01087"/>
    </source>
</evidence>
<comment type="cofactor">
    <cofactor evidence="2">
        <name>Zn(2+)</name>
        <dbReference type="ChEBI" id="CHEBI:29105"/>
    </cofactor>
</comment>
<evidence type="ECO:0000256" key="2">
    <source>
        <dbReference type="ARBA" id="ARBA00001947"/>
    </source>
</evidence>
<dbReference type="PANTHER" id="PTHR11943">
    <property type="entry name" value="GALACTOSE-1-PHOSPHATE URIDYLYLTRANSFERASE"/>
    <property type="match status" value="1"/>
</dbReference>
<evidence type="ECO:0000259" key="15">
    <source>
        <dbReference type="Pfam" id="PF02744"/>
    </source>
</evidence>
<evidence type="ECO:0000256" key="11">
    <source>
        <dbReference type="PIRSR" id="PIRSR000808-1"/>
    </source>
</evidence>
<dbReference type="NCBIfam" id="NF008724">
    <property type="entry name" value="PRK11720.1"/>
    <property type="match status" value="1"/>
</dbReference>
<feature type="region of interest" description="Disordered" evidence="13">
    <location>
        <begin position="36"/>
        <end position="63"/>
    </location>
</feature>
<evidence type="ECO:0000256" key="3">
    <source>
        <dbReference type="ARBA" id="ARBA00004947"/>
    </source>
</evidence>
<name>A0AA36GX22_CYLNA</name>
<dbReference type="EMBL" id="CATQJL010000223">
    <property type="protein sequence ID" value="CAJ0599699.1"/>
    <property type="molecule type" value="Genomic_DNA"/>
</dbReference>
<evidence type="ECO:0000256" key="4">
    <source>
        <dbReference type="ARBA" id="ARBA00010951"/>
    </source>
</evidence>
<dbReference type="PIRSF" id="PIRSF000808">
    <property type="entry name" value="GalT"/>
    <property type="match status" value="1"/>
</dbReference>
<evidence type="ECO:0000256" key="6">
    <source>
        <dbReference type="ARBA" id="ARBA00022695"/>
    </source>
</evidence>
<comment type="catalytic activity">
    <reaction evidence="1 12">
        <text>alpha-D-galactose 1-phosphate + UDP-alpha-D-glucose = alpha-D-glucose 1-phosphate + UDP-alpha-D-galactose</text>
        <dbReference type="Rhea" id="RHEA:13989"/>
        <dbReference type="ChEBI" id="CHEBI:58336"/>
        <dbReference type="ChEBI" id="CHEBI:58601"/>
        <dbReference type="ChEBI" id="CHEBI:58885"/>
        <dbReference type="ChEBI" id="CHEBI:66914"/>
        <dbReference type="EC" id="2.7.7.12"/>
    </reaction>
</comment>
<reference evidence="16" key="1">
    <citation type="submission" date="2023-07" db="EMBL/GenBank/DDBJ databases">
        <authorList>
            <consortium name="CYATHOMIX"/>
        </authorList>
    </citation>
    <scope>NUCLEOTIDE SEQUENCE</scope>
    <source>
        <strain evidence="16">N/A</strain>
    </source>
</reference>
<dbReference type="CDD" id="cd00608">
    <property type="entry name" value="GalT"/>
    <property type="match status" value="1"/>
</dbReference>
<keyword evidence="7 12" id="KW-0479">Metal-binding</keyword>
<comment type="pathway">
    <text evidence="3 12">Carbohydrate metabolism; galactose metabolism.</text>
</comment>
<gene>
    <name evidence="16" type="ORF">CYNAS_LOCUS11682</name>
</gene>
<dbReference type="PROSITE" id="PS00117">
    <property type="entry name" value="GAL_P_UDP_TRANSF_I"/>
    <property type="match status" value="1"/>
</dbReference>
<keyword evidence="17" id="KW-1185">Reference proteome</keyword>
<dbReference type="GO" id="GO:0008270">
    <property type="term" value="F:zinc ion binding"/>
    <property type="evidence" value="ECO:0007669"/>
    <property type="project" value="InterPro"/>
</dbReference>
<accession>A0AA36GX22</accession>
<dbReference type="Proteomes" id="UP001176961">
    <property type="component" value="Unassembled WGS sequence"/>
</dbReference>
<evidence type="ECO:0000256" key="12">
    <source>
        <dbReference type="RuleBase" id="RU000506"/>
    </source>
</evidence>
<dbReference type="NCBIfam" id="TIGR00209">
    <property type="entry name" value="galT_1"/>
    <property type="match status" value="1"/>
</dbReference>
<evidence type="ECO:0000256" key="5">
    <source>
        <dbReference type="ARBA" id="ARBA00022679"/>
    </source>
</evidence>
<feature type="domain" description="Galactose-1-phosphate uridyl transferase C-terminal" evidence="15">
    <location>
        <begin position="188"/>
        <end position="352"/>
    </location>
</feature>
<dbReference type="SUPFAM" id="SSF54197">
    <property type="entry name" value="HIT-like"/>
    <property type="match status" value="2"/>
</dbReference>
<protein>
    <recommendedName>
        <fullName evidence="12">Galactose-1-phosphate uridylyltransferase</fullName>
        <ecNumber evidence="12">2.7.7.12</ecNumber>
    </recommendedName>
</protein>
<dbReference type="EC" id="2.7.7.12" evidence="12"/>
<dbReference type="Pfam" id="PF01087">
    <property type="entry name" value="GalP_UDP_transf"/>
    <property type="match status" value="1"/>
</dbReference>
<evidence type="ECO:0000313" key="17">
    <source>
        <dbReference type="Proteomes" id="UP001176961"/>
    </source>
</evidence>
<dbReference type="GO" id="GO:0033499">
    <property type="term" value="P:galactose catabolic process via UDP-galactose, Leloir pathway"/>
    <property type="evidence" value="ECO:0007669"/>
    <property type="project" value="TreeGrafter"/>
</dbReference>
<dbReference type="InterPro" id="IPR001937">
    <property type="entry name" value="GalP_UDPtransf1"/>
</dbReference>
<proteinExistence type="inferred from homology"/>
<keyword evidence="6 12" id="KW-0548">Nucleotidyltransferase</keyword>
<keyword evidence="5 12" id="KW-0808">Transferase</keyword>
<evidence type="ECO:0000256" key="8">
    <source>
        <dbReference type="ARBA" id="ARBA00022833"/>
    </source>
</evidence>
<evidence type="ECO:0000256" key="13">
    <source>
        <dbReference type="SAM" id="MobiDB-lite"/>
    </source>
</evidence>
<dbReference type="Gene3D" id="3.30.428.10">
    <property type="entry name" value="HIT-like"/>
    <property type="match status" value="2"/>
</dbReference>
<comment type="caution">
    <text evidence="16">The sequence shown here is derived from an EMBL/GenBank/DDBJ whole genome shotgun (WGS) entry which is preliminary data.</text>
</comment>
<dbReference type="InterPro" id="IPR005849">
    <property type="entry name" value="GalP_Utransf_N"/>
</dbReference>
<evidence type="ECO:0000256" key="10">
    <source>
        <dbReference type="ARBA" id="ARBA00023277"/>
    </source>
</evidence>
<organism evidence="16 17">
    <name type="scientific">Cylicocyclus nassatus</name>
    <name type="common">Nematode worm</name>
    <dbReference type="NCBI Taxonomy" id="53992"/>
    <lineage>
        <taxon>Eukaryota</taxon>
        <taxon>Metazoa</taxon>
        <taxon>Ecdysozoa</taxon>
        <taxon>Nematoda</taxon>
        <taxon>Chromadorea</taxon>
        <taxon>Rhabditida</taxon>
        <taxon>Rhabditina</taxon>
        <taxon>Rhabditomorpha</taxon>
        <taxon>Strongyloidea</taxon>
        <taxon>Strongylidae</taxon>
        <taxon>Cylicocyclus</taxon>
    </lineage>
</organism>
<dbReference type="PANTHER" id="PTHR11943:SF1">
    <property type="entry name" value="GALACTOSE-1-PHOSPHATE URIDYLYLTRANSFERASE"/>
    <property type="match status" value="1"/>
</dbReference>
<sequence length="354" mass="40967">MTDLTLPMLKRNNHRRYNPLLDEWVIVASNRVSRPWQGAKSDPPSFATSTGVNSLAPGGKRHNDMVTPNYTSTYVFENDFPSFTDFPGQDDGDSKEQDELFRQMEIRGVCRVICYHPDTKQSLATMSVEDVTKVVKVWIEQFQELKERYLWIQIFENRGAAVGCSNAHPHGQLWASDFLPNLPLRKDKCQREYYSKHEQPLLMDYLRKEKEGNSERIVLENEHWTVLVPFWAVWPYETMLLPNRHIQRLDELEEDEQVSLADILRRIIIKYDNIFKCSFPFSMGWLGAPTGPALEEDTKHWCLHASFHPPLLRSATVPKYMAGYEVFSEPQRDITPEAAAATIKAQSEIHYSSS</sequence>
<keyword evidence="10 12" id="KW-0119">Carbohydrate metabolism</keyword>
<dbReference type="AlphaFoldDB" id="A0AA36GX22"/>
<evidence type="ECO:0000313" key="16">
    <source>
        <dbReference type="EMBL" id="CAJ0599699.1"/>
    </source>
</evidence>
<dbReference type="FunFam" id="3.30.428.10:FF:000001">
    <property type="entry name" value="Galactose-1-phosphate uridylyltransferase"/>
    <property type="match status" value="1"/>
</dbReference>
<evidence type="ECO:0000256" key="1">
    <source>
        <dbReference type="ARBA" id="ARBA00001107"/>
    </source>
</evidence>
<keyword evidence="9 12" id="KW-0299">Galactose metabolism</keyword>
<dbReference type="InterPro" id="IPR005850">
    <property type="entry name" value="GalP_Utransf_C"/>
</dbReference>
<evidence type="ECO:0000256" key="7">
    <source>
        <dbReference type="ARBA" id="ARBA00022723"/>
    </source>
</evidence>
<feature type="domain" description="Galactose-1-phosphate uridyl transferase N-terminal" evidence="14">
    <location>
        <begin position="12"/>
        <end position="180"/>
    </location>
</feature>
<dbReference type="Pfam" id="PF02744">
    <property type="entry name" value="GalP_UDP_tr_C"/>
    <property type="match status" value="1"/>
</dbReference>
<dbReference type="InterPro" id="IPR036265">
    <property type="entry name" value="HIT-like_sf"/>
</dbReference>
<dbReference type="GO" id="GO:0005737">
    <property type="term" value="C:cytoplasm"/>
    <property type="evidence" value="ECO:0007669"/>
    <property type="project" value="TreeGrafter"/>
</dbReference>
<evidence type="ECO:0000256" key="9">
    <source>
        <dbReference type="ARBA" id="ARBA00023144"/>
    </source>
</evidence>
<dbReference type="InterPro" id="IPR019779">
    <property type="entry name" value="GalP_UDPtransf1_His-AS"/>
</dbReference>